<evidence type="ECO:0000313" key="3">
    <source>
        <dbReference type="EMBL" id="THU84175.1"/>
    </source>
</evidence>
<feature type="region of interest" description="Disordered" evidence="1">
    <location>
        <begin position="755"/>
        <end position="781"/>
    </location>
</feature>
<dbReference type="OrthoDB" id="3115065at2759"/>
<feature type="compositionally biased region" description="Polar residues" evidence="1">
    <location>
        <begin position="495"/>
        <end position="511"/>
    </location>
</feature>
<feature type="region of interest" description="Disordered" evidence="1">
    <location>
        <begin position="475"/>
        <end position="524"/>
    </location>
</feature>
<dbReference type="AlphaFoldDB" id="A0A4V4HCQ1"/>
<evidence type="ECO:0008006" key="5">
    <source>
        <dbReference type="Google" id="ProtNLM"/>
    </source>
</evidence>
<dbReference type="EMBL" id="ML179617">
    <property type="protein sequence ID" value="THU84175.1"/>
    <property type="molecule type" value="Genomic_DNA"/>
</dbReference>
<gene>
    <name evidence="3" type="ORF">K435DRAFT_843794</name>
</gene>
<keyword evidence="4" id="KW-1185">Reference proteome</keyword>
<accession>A0A4V4HCQ1</accession>
<evidence type="ECO:0000313" key="4">
    <source>
        <dbReference type="Proteomes" id="UP000297245"/>
    </source>
</evidence>
<feature type="compositionally biased region" description="Acidic residues" evidence="1">
    <location>
        <begin position="479"/>
        <end position="494"/>
    </location>
</feature>
<feature type="chain" id="PRO_5020635393" description="Cytochrome c domain-containing protein" evidence="2">
    <location>
        <begin position="17"/>
        <end position="963"/>
    </location>
</feature>
<evidence type="ECO:0000256" key="1">
    <source>
        <dbReference type="SAM" id="MobiDB-lite"/>
    </source>
</evidence>
<feature type="region of interest" description="Disordered" evidence="1">
    <location>
        <begin position="634"/>
        <end position="673"/>
    </location>
</feature>
<reference evidence="3 4" key="1">
    <citation type="journal article" date="2019" name="Nat. Ecol. Evol.">
        <title>Megaphylogeny resolves global patterns of mushroom evolution.</title>
        <authorList>
            <person name="Varga T."/>
            <person name="Krizsan K."/>
            <person name="Foldi C."/>
            <person name="Dima B."/>
            <person name="Sanchez-Garcia M."/>
            <person name="Sanchez-Ramirez S."/>
            <person name="Szollosi G.J."/>
            <person name="Szarkandi J.G."/>
            <person name="Papp V."/>
            <person name="Albert L."/>
            <person name="Andreopoulos W."/>
            <person name="Angelini C."/>
            <person name="Antonin V."/>
            <person name="Barry K.W."/>
            <person name="Bougher N.L."/>
            <person name="Buchanan P."/>
            <person name="Buyck B."/>
            <person name="Bense V."/>
            <person name="Catcheside P."/>
            <person name="Chovatia M."/>
            <person name="Cooper J."/>
            <person name="Damon W."/>
            <person name="Desjardin D."/>
            <person name="Finy P."/>
            <person name="Geml J."/>
            <person name="Haridas S."/>
            <person name="Hughes K."/>
            <person name="Justo A."/>
            <person name="Karasinski D."/>
            <person name="Kautmanova I."/>
            <person name="Kiss B."/>
            <person name="Kocsube S."/>
            <person name="Kotiranta H."/>
            <person name="LaButti K.M."/>
            <person name="Lechner B.E."/>
            <person name="Liimatainen K."/>
            <person name="Lipzen A."/>
            <person name="Lukacs Z."/>
            <person name="Mihaltcheva S."/>
            <person name="Morgado L.N."/>
            <person name="Niskanen T."/>
            <person name="Noordeloos M.E."/>
            <person name="Ohm R.A."/>
            <person name="Ortiz-Santana B."/>
            <person name="Ovrebo C."/>
            <person name="Racz N."/>
            <person name="Riley R."/>
            <person name="Savchenko A."/>
            <person name="Shiryaev A."/>
            <person name="Soop K."/>
            <person name="Spirin V."/>
            <person name="Szebenyi C."/>
            <person name="Tomsovsky M."/>
            <person name="Tulloss R.E."/>
            <person name="Uehling J."/>
            <person name="Grigoriev I.V."/>
            <person name="Vagvolgyi C."/>
            <person name="Papp T."/>
            <person name="Martin F.M."/>
            <person name="Miettinen O."/>
            <person name="Hibbett D.S."/>
            <person name="Nagy L.G."/>
        </authorList>
    </citation>
    <scope>NUCLEOTIDE SEQUENCE [LARGE SCALE GENOMIC DNA]</scope>
    <source>
        <strain evidence="3 4">CBS 962.96</strain>
    </source>
</reference>
<organism evidence="3 4">
    <name type="scientific">Dendrothele bispora (strain CBS 962.96)</name>
    <dbReference type="NCBI Taxonomy" id="1314807"/>
    <lineage>
        <taxon>Eukaryota</taxon>
        <taxon>Fungi</taxon>
        <taxon>Dikarya</taxon>
        <taxon>Basidiomycota</taxon>
        <taxon>Agaricomycotina</taxon>
        <taxon>Agaricomycetes</taxon>
        <taxon>Agaricomycetidae</taxon>
        <taxon>Agaricales</taxon>
        <taxon>Agaricales incertae sedis</taxon>
        <taxon>Dendrothele</taxon>
    </lineage>
</organism>
<name>A0A4V4HCQ1_DENBC</name>
<evidence type="ECO:0000256" key="2">
    <source>
        <dbReference type="SAM" id="SignalP"/>
    </source>
</evidence>
<feature type="signal peptide" evidence="2">
    <location>
        <begin position="1"/>
        <end position="16"/>
    </location>
</feature>
<dbReference type="Proteomes" id="UP000297245">
    <property type="component" value="Unassembled WGS sequence"/>
</dbReference>
<protein>
    <recommendedName>
        <fullName evidence="5">Cytochrome c domain-containing protein</fullName>
    </recommendedName>
</protein>
<keyword evidence="2" id="KW-0732">Signal</keyword>
<sequence>MRLAIVLWKTLLATRGAKYPRNPSSVICEIPSLIPKWWDMLPEFVKANLIIDDCSWDRFHGELKHRGHICTENLPEKEMWSTWITVQTLIGASIPLDIPLNDKNCQQCLGLREQPFGRSEFVKPHVLALWSITRATDSPENDPDAHPDNVLDSPYIFSQYTSWYETLNLGKSLFNQATLCKVDEWLTDIWSSSNDGFNNSNLRKHVGKTLNQTPHWLEGNLHLNENDLGPHWTETQTAMSRISSPESSIGSESDSLEPASWVSAVALFTLAKIYGLGPLSIQLFADIIEHRPLGKLLREAPLLSNISPSKKFHEALKRSDHTCWPQKFCGPNSLTNLYFSAYSLLLGTSNVPVVGHEERDYRTKCAACHDFSLVLDEDISKSSSRDPLESLSDKAKKGRVKRLIVKLNHVRYQNDVYEHTSICYQPPLAPLNHSDLIKLTKKLSSLSNLFQYALDNGKDMDLFDSNDRIFLGYGPNNEYSDDCDSEADPGEDTQDSNFSIPENSAQLSQPVPNHENDTNPAQPHAVFEHNSFHTYHNNHSHFSTEQVPQTQNVTEGQTILPHPHYPSSLYTPFDNNPHLQPPMPNQSGTDYTQCYSQTIDSPGLLTLNVELENGHAFPLQESGNSVQHIDVSLNESNISNPSPPPGPEGQPSEDTPFIPGHGTKAPQPPRSDKMRTEIRKQFISMLGGKLPWRNLFNILREHKCEFENWPAGTPEPCTQNGIEKAPQDEIEAIYKALFDKELPLRIRRIDGESGGTDQIFIAQDPSGSESGNNRSRDEQGSNIEEIENPHWPEDMDLSQQPSGSTLTNTFVLGTDRTHISKTPNGTRVDDMCTAIKEQLLLMLKFHKIETGNKLPWRSLNKTIEDHGCKFENWPKGIPYPHNRNGIEKAPQKEIKAIYEALHDQKSPLQICRSDGGSGGADLRFILQDPLGSGSGTKHSRDEQGEIDILQYKAGRDCENMIDS</sequence>
<proteinExistence type="predicted"/>